<sequence length="170" mass="19008">MISSPQQNLAQPEPNNFFQRAKTSGSCTTDHATKIRAILQDARTIQKLAQSHDIEQFLNQSTTSANDDDLSDIAALAGNISRVLDEMVHFAPRKDISPKEGDTKHKRSRSPKSPKRCHNCGVTDTPRWRRVSPGCPLLCNVCSLVQSKRAIRRQIQSRAPSVMTRFSWPA</sequence>
<feature type="region of interest" description="Disordered" evidence="2">
    <location>
        <begin position="1"/>
        <end position="26"/>
    </location>
</feature>
<name>A0A8H5WRU3_FUSHE</name>
<dbReference type="EMBL" id="JAAGWQ010000090">
    <property type="protein sequence ID" value="KAF5668660.1"/>
    <property type="molecule type" value="Genomic_DNA"/>
</dbReference>
<dbReference type="GO" id="GO:0043565">
    <property type="term" value="F:sequence-specific DNA binding"/>
    <property type="evidence" value="ECO:0007669"/>
    <property type="project" value="InterPro"/>
</dbReference>
<reference evidence="4 5" key="1">
    <citation type="submission" date="2020-05" db="EMBL/GenBank/DDBJ databases">
        <title>Identification and distribution of gene clusters putatively required for synthesis of sphingolipid metabolism inhibitors in phylogenetically diverse species of the filamentous fungus Fusarium.</title>
        <authorList>
            <person name="Kim H.-S."/>
            <person name="Busman M."/>
            <person name="Brown D.W."/>
            <person name="Divon H."/>
            <person name="Uhlig S."/>
            <person name="Proctor R.H."/>
        </authorList>
    </citation>
    <scope>NUCLEOTIDE SEQUENCE [LARGE SCALE GENOMIC DNA]</scope>
    <source>
        <strain evidence="4 5">NRRL 20693</strain>
    </source>
</reference>
<dbReference type="SUPFAM" id="SSF57716">
    <property type="entry name" value="Glucocorticoid receptor-like (DNA-binding domain)"/>
    <property type="match status" value="1"/>
</dbReference>
<dbReference type="GO" id="GO:0006355">
    <property type="term" value="P:regulation of DNA-templated transcription"/>
    <property type="evidence" value="ECO:0007669"/>
    <property type="project" value="InterPro"/>
</dbReference>
<dbReference type="Pfam" id="PF00320">
    <property type="entry name" value="GATA"/>
    <property type="match status" value="1"/>
</dbReference>
<dbReference type="Gene3D" id="3.30.50.10">
    <property type="entry name" value="Erythroid Transcription Factor GATA-1, subunit A"/>
    <property type="match status" value="1"/>
</dbReference>
<evidence type="ECO:0000313" key="4">
    <source>
        <dbReference type="EMBL" id="KAF5668660.1"/>
    </source>
</evidence>
<evidence type="ECO:0000256" key="2">
    <source>
        <dbReference type="SAM" id="MobiDB-lite"/>
    </source>
</evidence>
<dbReference type="InterPro" id="IPR013088">
    <property type="entry name" value="Znf_NHR/GATA"/>
</dbReference>
<organism evidence="4 5">
    <name type="scientific">Fusarium heterosporum</name>
    <dbReference type="NCBI Taxonomy" id="42747"/>
    <lineage>
        <taxon>Eukaryota</taxon>
        <taxon>Fungi</taxon>
        <taxon>Dikarya</taxon>
        <taxon>Ascomycota</taxon>
        <taxon>Pezizomycotina</taxon>
        <taxon>Sordariomycetes</taxon>
        <taxon>Hypocreomycetidae</taxon>
        <taxon>Hypocreales</taxon>
        <taxon>Nectriaceae</taxon>
        <taxon>Fusarium</taxon>
        <taxon>Fusarium heterosporum species complex</taxon>
    </lineage>
</organism>
<proteinExistence type="predicted"/>
<keyword evidence="1" id="KW-0479">Metal-binding</keyword>
<protein>
    <submittedName>
        <fullName evidence="4">Transcription factor</fullName>
    </submittedName>
</protein>
<dbReference type="PROSITE" id="PS50114">
    <property type="entry name" value="GATA_ZN_FINGER_2"/>
    <property type="match status" value="1"/>
</dbReference>
<keyword evidence="1" id="KW-0862">Zinc</keyword>
<evidence type="ECO:0000313" key="5">
    <source>
        <dbReference type="Proteomes" id="UP000567885"/>
    </source>
</evidence>
<comment type="caution">
    <text evidence="4">The sequence shown here is derived from an EMBL/GenBank/DDBJ whole genome shotgun (WGS) entry which is preliminary data.</text>
</comment>
<dbReference type="GO" id="GO:0008270">
    <property type="term" value="F:zinc ion binding"/>
    <property type="evidence" value="ECO:0007669"/>
    <property type="project" value="UniProtKB-KW"/>
</dbReference>
<keyword evidence="1" id="KW-0863">Zinc-finger</keyword>
<dbReference type="CDD" id="cd00202">
    <property type="entry name" value="ZnF_GATA"/>
    <property type="match status" value="1"/>
</dbReference>
<gene>
    <name evidence="4" type="ORF">FHETE_5211</name>
</gene>
<feature type="compositionally biased region" description="Basic and acidic residues" evidence="2">
    <location>
        <begin position="93"/>
        <end position="103"/>
    </location>
</feature>
<evidence type="ECO:0000256" key="1">
    <source>
        <dbReference type="PROSITE-ProRule" id="PRU00094"/>
    </source>
</evidence>
<dbReference type="InterPro" id="IPR000679">
    <property type="entry name" value="Znf_GATA"/>
</dbReference>
<accession>A0A8H5WRU3</accession>
<feature type="region of interest" description="Disordered" evidence="2">
    <location>
        <begin position="93"/>
        <end position="118"/>
    </location>
</feature>
<dbReference type="OrthoDB" id="515401at2759"/>
<dbReference type="SMART" id="SM00401">
    <property type="entry name" value="ZnF_GATA"/>
    <property type="match status" value="1"/>
</dbReference>
<evidence type="ECO:0000259" key="3">
    <source>
        <dbReference type="PROSITE" id="PS50114"/>
    </source>
</evidence>
<keyword evidence="5" id="KW-1185">Reference proteome</keyword>
<dbReference type="Proteomes" id="UP000567885">
    <property type="component" value="Unassembled WGS sequence"/>
</dbReference>
<feature type="domain" description="GATA-type" evidence="3">
    <location>
        <begin position="111"/>
        <end position="165"/>
    </location>
</feature>
<dbReference type="AlphaFoldDB" id="A0A8H5WRU3"/>
<feature type="compositionally biased region" description="Basic residues" evidence="2">
    <location>
        <begin position="104"/>
        <end position="118"/>
    </location>
</feature>